<dbReference type="PANTHER" id="PTHR42918">
    <property type="entry name" value="LYSYL-TRNA SYNTHETASE"/>
    <property type="match status" value="1"/>
</dbReference>
<dbReference type="FunFam" id="2.40.50.140:FF:000024">
    <property type="entry name" value="Lysine--tRNA ligase"/>
    <property type="match status" value="1"/>
</dbReference>
<dbReference type="InterPro" id="IPR004365">
    <property type="entry name" value="NA-bd_OB_tRNA"/>
</dbReference>
<feature type="binding site" evidence="9">
    <location>
        <position position="429"/>
    </location>
    <ligand>
        <name>Mg(2+)</name>
        <dbReference type="ChEBI" id="CHEBI:18420"/>
        <label>1</label>
    </ligand>
</feature>
<gene>
    <name evidence="9" type="primary">lysS</name>
    <name evidence="12" type="ORF">NPRO_16830</name>
</gene>
<evidence type="ECO:0000256" key="6">
    <source>
        <dbReference type="ARBA" id="ARBA00022917"/>
    </source>
</evidence>
<keyword evidence="9 10" id="KW-0460">Magnesium</keyword>
<dbReference type="GO" id="GO:0005829">
    <property type="term" value="C:cytosol"/>
    <property type="evidence" value="ECO:0007669"/>
    <property type="project" value="TreeGrafter"/>
</dbReference>
<sequence>MTEELSLREVRLQKLERLRELGLDPYAVERFDSTGSADDLLQLFPSEGDFAESEAPDVAFAGRIVSYRLMGKAGFAHLSDGEGKIQAYFRKDDLSEEAWEAYTLLDIGDHVGVQGFLFRTRTGERSIHVREFKPLSKCLHALPIGKEKDGQQWYALEDIEARYRHRHLDLIANKPVRDRLVTRSKMVSAVRKYFDKQGYIEVETPMLQIVAGGAAARPFLTHYNAYDIDVKLRISLELYLKRLICGDLPKVFEIGKVFRNEGVSNRHNPEFTLLEWYEAYANLEDVMGHVEGLFRFVVEQVYGSSLCRLSDPATDADSSPGQLLDFSKPWARVDLLTEIERHTGLTAADLSSLDKAKDALGDRKVVNPQNGKRIIADEEHHLGGLIEKLLEVFVEPTLIEPTFVVGYPIETSPLAKKDPHNPRITRRFEAYIGGREVANAFSEINDPIDQRERFEMQQRQAERGDEESHPMDEEYIYALECGMPPTGGCGIGIDRLVMTLTGADSIREAVLFPMMKPESRNGGED</sequence>
<dbReference type="InterPro" id="IPR006195">
    <property type="entry name" value="aa-tRNA-synth_II"/>
</dbReference>
<dbReference type="SUPFAM" id="SSF50249">
    <property type="entry name" value="Nucleic acid-binding proteins"/>
    <property type="match status" value="1"/>
</dbReference>
<evidence type="ECO:0000256" key="3">
    <source>
        <dbReference type="ARBA" id="ARBA00022723"/>
    </source>
</evidence>
<evidence type="ECO:0000256" key="2">
    <source>
        <dbReference type="ARBA" id="ARBA00022598"/>
    </source>
</evidence>
<evidence type="ECO:0000256" key="7">
    <source>
        <dbReference type="ARBA" id="ARBA00023146"/>
    </source>
</evidence>
<dbReference type="InterPro" id="IPR045864">
    <property type="entry name" value="aa-tRNA-synth_II/BPL/LPL"/>
</dbReference>
<proteinExistence type="inferred from homology"/>
<keyword evidence="6 9" id="KW-0648">Protein biosynthesis</keyword>
<dbReference type="InterPro" id="IPR002313">
    <property type="entry name" value="Lys-tRNA-ligase_II"/>
</dbReference>
<dbReference type="NCBIfam" id="TIGR00499">
    <property type="entry name" value="lysS_bact"/>
    <property type="match status" value="1"/>
</dbReference>
<dbReference type="InterPro" id="IPR018149">
    <property type="entry name" value="Lys-tRNA-synth_II_C"/>
</dbReference>
<evidence type="ECO:0000256" key="10">
    <source>
        <dbReference type="RuleBase" id="RU000336"/>
    </source>
</evidence>
<dbReference type="CDD" id="cd00775">
    <property type="entry name" value="LysRS_core"/>
    <property type="match status" value="1"/>
</dbReference>
<dbReference type="GO" id="GO:0000287">
    <property type="term" value="F:magnesium ion binding"/>
    <property type="evidence" value="ECO:0007669"/>
    <property type="project" value="UniProtKB-UniRule"/>
</dbReference>
<dbReference type="SUPFAM" id="SSF55681">
    <property type="entry name" value="Class II aaRS and biotin synthetases"/>
    <property type="match status" value="1"/>
</dbReference>
<dbReference type="GO" id="GO:0004824">
    <property type="term" value="F:lysine-tRNA ligase activity"/>
    <property type="evidence" value="ECO:0007669"/>
    <property type="project" value="UniProtKB-UniRule"/>
</dbReference>
<evidence type="ECO:0000313" key="13">
    <source>
        <dbReference type="Proteomes" id="UP000662873"/>
    </source>
</evidence>
<keyword evidence="2 9" id="KW-0436">Ligase</keyword>
<comment type="subcellular location">
    <subcellularLocation>
        <location evidence="9">Cytoplasm</location>
    </subcellularLocation>
</comment>
<dbReference type="PRINTS" id="PR00982">
    <property type="entry name" value="TRNASYNTHLYS"/>
</dbReference>
<dbReference type="HAMAP" id="MF_00252">
    <property type="entry name" value="Lys_tRNA_synth_class2"/>
    <property type="match status" value="1"/>
</dbReference>
<evidence type="ECO:0000256" key="9">
    <source>
        <dbReference type="HAMAP-Rule" id="MF_00252"/>
    </source>
</evidence>
<name>A0A809RBS3_9BACT</name>
<dbReference type="Gene3D" id="3.30.930.10">
    <property type="entry name" value="Bira Bifunctional Protein, Domain 2"/>
    <property type="match status" value="1"/>
</dbReference>
<dbReference type="KEGG" id="npy:NPRO_16830"/>
<dbReference type="Pfam" id="PF01336">
    <property type="entry name" value="tRNA_anti-codon"/>
    <property type="match status" value="1"/>
</dbReference>
<keyword evidence="5 9" id="KW-0067">ATP-binding</keyword>
<dbReference type="Gene3D" id="2.40.50.140">
    <property type="entry name" value="Nucleic acid-binding proteins"/>
    <property type="match status" value="1"/>
</dbReference>
<dbReference type="AlphaFoldDB" id="A0A809RBS3"/>
<keyword evidence="3 9" id="KW-0479">Metal-binding</keyword>
<keyword evidence="7 9" id="KW-0030">Aminoacyl-tRNA synthetase</keyword>
<keyword evidence="9" id="KW-0963">Cytoplasm</keyword>
<dbReference type="EMBL" id="AP021858">
    <property type="protein sequence ID" value="BBO24088.1"/>
    <property type="molecule type" value="Genomic_DNA"/>
</dbReference>
<dbReference type="Proteomes" id="UP000662873">
    <property type="component" value="Chromosome"/>
</dbReference>
<keyword evidence="4 9" id="KW-0547">Nucleotide-binding</keyword>
<evidence type="ECO:0000256" key="4">
    <source>
        <dbReference type="ARBA" id="ARBA00022741"/>
    </source>
</evidence>
<organism evidence="12 13">
    <name type="scientific">Candidatus Nitrosymbiomonas proteolyticus</name>
    <dbReference type="NCBI Taxonomy" id="2608984"/>
    <lineage>
        <taxon>Bacteria</taxon>
        <taxon>Bacillati</taxon>
        <taxon>Armatimonadota</taxon>
        <taxon>Armatimonadota incertae sedis</taxon>
        <taxon>Candidatus Nitrosymbiomonas</taxon>
    </lineage>
</organism>
<dbReference type="GO" id="GO:0000049">
    <property type="term" value="F:tRNA binding"/>
    <property type="evidence" value="ECO:0007669"/>
    <property type="project" value="TreeGrafter"/>
</dbReference>
<dbReference type="Pfam" id="PF00152">
    <property type="entry name" value="tRNA-synt_2"/>
    <property type="match status" value="1"/>
</dbReference>
<comment type="similarity">
    <text evidence="1 9">Belongs to the class-II aminoacyl-tRNA synthetase family.</text>
</comment>
<evidence type="ECO:0000313" key="12">
    <source>
        <dbReference type="EMBL" id="BBO24088.1"/>
    </source>
</evidence>
<dbReference type="CDD" id="cd04322">
    <property type="entry name" value="LysRS_N"/>
    <property type="match status" value="1"/>
</dbReference>
<protein>
    <recommendedName>
        <fullName evidence="9">Lysine--tRNA ligase</fullName>
        <ecNumber evidence="9">6.1.1.6</ecNumber>
    </recommendedName>
    <alternativeName>
        <fullName evidence="9">Lysyl-tRNA synthetase</fullName>
        <shortName evidence="9">LysRS</shortName>
    </alternativeName>
</protein>
<comment type="catalytic activity">
    <reaction evidence="8 9 10">
        <text>tRNA(Lys) + L-lysine + ATP = L-lysyl-tRNA(Lys) + AMP + diphosphate</text>
        <dbReference type="Rhea" id="RHEA:20792"/>
        <dbReference type="Rhea" id="RHEA-COMP:9696"/>
        <dbReference type="Rhea" id="RHEA-COMP:9697"/>
        <dbReference type="ChEBI" id="CHEBI:30616"/>
        <dbReference type="ChEBI" id="CHEBI:32551"/>
        <dbReference type="ChEBI" id="CHEBI:33019"/>
        <dbReference type="ChEBI" id="CHEBI:78442"/>
        <dbReference type="ChEBI" id="CHEBI:78529"/>
        <dbReference type="ChEBI" id="CHEBI:456215"/>
        <dbReference type="EC" id="6.1.1.6"/>
    </reaction>
</comment>
<feature type="domain" description="Aminoacyl-transfer RNA synthetases class-II family profile" evidence="11">
    <location>
        <begin position="183"/>
        <end position="517"/>
    </location>
</feature>
<evidence type="ECO:0000259" key="11">
    <source>
        <dbReference type="PROSITE" id="PS50862"/>
    </source>
</evidence>
<comment type="subunit">
    <text evidence="9">Homodimer.</text>
</comment>
<dbReference type="InterPro" id="IPR004364">
    <property type="entry name" value="Aa-tRNA-synt_II"/>
</dbReference>
<dbReference type="EC" id="6.1.1.6" evidence="9"/>
<evidence type="ECO:0000256" key="8">
    <source>
        <dbReference type="ARBA" id="ARBA00048573"/>
    </source>
</evidence>
<accession>A0A809RBS3</accession>
<evidence type="ECO:0000256" key="5">
    <source>
        <dbReference type="ARBA" id="ARBA00022840"/>
    </source>
</evidence>
<dbReference type="PROSITE" id="PS50862">
    <property type="entry name" value="AA_TRNA_LIGASE_II"/>
    <property type="match status" value="1"/>
</dbReference>
<dbReference type="InterPro" id="IPR044136">
    <property type="entry name" value="Lys-tRNA-ligase_II_N"/>
</dbReference>
<dbReference type="GO" id="GO:0005524">
    <property type="term" value="F:ATP binding"/>
    <property type="evidence" value="ECO:0007669"/>
    <property type="project" value="UniProtKB-UniRule"/>
</dbReference>
<dbReference type="GO" id="GO:0006430">
    <property type="term" value="P:lysyl-tRNA aminoacylation"/>
    <property type="evidence" value="ECO:0007669"/>
    <property type="project" value="UniProtKB-UniRule"/>
</dbReference>
<dbReference type="InterPro" id="IPR012340">
    <property type="entry name" value="NA-bd_OB-fold"/>
</dbReference>
<dbReference type="PANTHER" id="PTHR42918:SF15">
    <property type="entry name" value="LYSINE--TRNA LIGASE, CHLOROPLASTIC_MITOCHONDRIAL"/>
    <property type="match status" value="1"/>
</dbReference>
<feature type="binding site" evidence="9">
    <location>
        <position position="436"/>
    </location>
    <ligand>
        <name>Mg(2+)</name>
        <dbReference type="ChEBI" id="CHEBI:18420"/>
        <label>1</label>
    </ligand>
</feature>
<evidence type="ECO:0000256" key="1">
    <source>
        <dbReference type="ARBA" id="ARBA00008226"/>
    </source>
</evidence>
<feature type="binding site" evidence="9">
    <location>
        <position position="436"/>
    </location>
    <ligand>
        <name>Mg(2+)</name>
        <dbReference type="ChEBI" id="CHEBI:18420"/>
        <label>2</label>
    </ligand>
</feature>
<comment type="cofactor">
    <cofactor evidence="9 10">
        <name>Mg(2+)</name>
        <dbReference type="ChEBI" id="CHEBI:18420"/>
    </cofactor>
    <text evidence="9 10">Binds 3 Mg(2+) ions per subunit.</text>
</comment>
<dbReference type="NCBIfam" id="NF001756">
    <property type="entry name" value="PRK00484.1"/>
    <property type="match status" value="1"/>
</dbReference>
<reference evidence="12" key="1">
    <citation type="journal article" name="DNA Res.">
        <title>The physiological potential of anammox bacteria as revealed by their core genome structure.</title>
        <authorList>
            <person name="Okubo T."/>
            <person name="Toyoda A."/>
            <person name="Fukuhara K."/>
            <person name="Uchiyama I."/>
            <person name="Harigaya Y."/>
            <person name="Kuroiwa M."/>
            <person name="Suzuki T."/>
            <person name="Murakami Y."/>
            <person name="Suwa Y."/>
            <person name="Takami H."/>
        </authorList>
    </citation>
    <scope>NUCLEOTIDE SEQUENCE</scope>
    <source>
        <strain evidence="12">317325-2</strain>
    </source>
</reference>